<keyword evidence="2" id="KW-0328">Glycosyltransferase</keyword>
<dbReference type="EC" id="2.4.-.-" evidence="2"/>
<name>A0ABT7LYV3_9CYAN</name>
<evidence type="ECO:0000313" key="3">
    <source>
        <dbReference type="Proteomes" id="UP001230986"/>
    </source>
</evidence>
<organism evidence="2 3">
    <name type="scientific">Geitlerinema calcuttense NRMC-F 0142</name>
    <dbReference type="NCBI Taxonomy" id="2922238"/>
    <lineage>
        <taxon>Bacteria</taxon>
        <taxon>Bacillati</taxon>
        <taxon>Cyanobacteriota</taxon>
        <taxon>Cyanophyceae</taxon>
        <taxon>Geitlerinematales</taxon>
        <taxon>Geitlerinemataceae</taxon>
        <taxon>Geitlerinema</taxon>
    </lineage>
</organism>
<keyword evidence="3" id="KW-1185">Reference proteome</keyword>
<evidence type="ECO:0000259" key="1">
    <source>
        <dbReference type="Pfam" id="PF00535"/>
    </source>
</evidence>
<dbReference type="InterPro" id="IPR001173">
    <property type="entry name" value="Glyco_trans_2-like"/>
</dbReference>
<comment type="caution">
    <text evidence="2">The sequence shown here is derived from an EMBL/GenBank/DDBJ whole genome shotgun (WGS) entry which is preliminary data.</text>
</comment>
<dbReference type="GO" id="GO:0016757">
    <property type="term" value="F:glycosyltransferase activity"/>
    <property type="evidence" value="ECO:0007669"/>
    <property type="project" value="UniProtKB-KW"/>
</dbReference>
<dbReference type="Gene3D" id="3.90.550.10">
    <property type="entry name" value="Spore Coat Polysaccharide Biosynthesis Protein SpsA, Chain A"/>
    <property type="match status" value="1"/>
</dbReference>
<keyword evidence="2" id="KW-0808">Transferase</keyword>
<dbReference type="InterPro" id="IPR029044">
    <property type="entry name" value="Nucleotide-diphossugar_trans"/>
</dbReference>
<dbReference type="SUPFAM" id="SSF53448">
    <property type="entry name" value="Nucleotide-diphospho-sugar transferases"/>
    <property type="match status" value="1"/>
</dbReference>
<dbReference type="Proteomes" id="UP001230986">
    <property type="component" value="Unassembled WGS sequence"/>
</dbReference>
<feature type="domain" description="Glycosyltransferase 2-like" evidence="1">
    <location>
        <begin position="6"/>
        <end position="140"/>
    </location>
</feature>
<proteinExistence type="predicted"/>
<sequence length="324" mass="37253">MNPLVSVIIPTYNYGHFLVEALESVFGCAFPRDRLEVIVIDDGSTDDPEIRVQPYRDRIHYIRQANAGKAVATQVGIEKATGKYLFNLDADDLFLPEKLERVVDIFEHNPDILHVAHPALYWDVTENRKFIEDVPQAILGKKHQGQFLLSYFYRRRILFGGGSTFAAKTDFLKSLKIPPQSGIFVDEYLALLTLSQGNSYFIEEPLSIYRIHGKNTTHVNVETDILRMKNQIACMEAILEDIQAQDITAEIKTLYALKTEVLKLAVKEQQNQKSLNDILSLWLALLKNANHFHPDYWRVIKRYTVLNRTLPTGLIKQLKQLKKR</sequence>
<accession>A0ABT7LYV3</accession>
<dbReference type="PANTHER" id="PTHR22916:SF3">
    <property type="entry name" value="UDP-GLCNAC:BETAGAL BETA-1,3-N-ACETYLGLUCOSAMINYLTRANSFERASE-LIKE PROTEIN 1"/>
    <property type="match status" value="1"/>
</dbReference>
<dbReference type="Pfam" id="PF00535">
    <property type="entry name" value="Glycos_transf_2"/>
    <property type="match status" value="1"/>
</dbReference>
<dbReference type="PANTHER" id="PTHR22916">
    <property type="entry name" value="GLYCOSYLTRANSFERASE"/>
    <property type="match status" value="1"/>
</dbReference>
<protein>
    <submittedName>
        <fullName evidence="2">Glycosyltransferase family 2 protein</fullName>
        <ecNumber evidence="2">2.4.-.-</ecNumber>
    </submittedName>
</protein>
<dbReference type="RefSeq" id="WP_284475432.1">
    <property type="nucleotide sequence ID" value="NZ_JASVEJ010000022.1"/>
</dbReference>
<dbReference type="EMBL" id="JASVEJ010000022">
    <property type="protein sequence ID" value="MDL5056984.1"/>
    <property type="molecule type" value="Genomic_DNA"/>
</dbReference>
<gene>
    <name evidence="2" type="ORF">QQ055_05830</name>
</gene>
<evidence type="ECO:0000313" key="2">
    <source>
        <dbReference type="EMBL" id="MDL5056984.1"/>
    </source>
</evidence>
<reference evidence="2 3" key="1">
    <citation type="submission" date="2023-06" db="EMBL/GenBank/DDBJ databases">
        <title>Whole genome sequence of Oscillatoria calcuttensis NRMC-F 0142.</title>
        <authorList>
            <person name="Shakena Fathima T."/>
            <person name="Muralitharan G."/>
            <person name="Thajuddin N."/>
        </authorList>
    </citation>
    <scope>NUCLEOTIDE SEQUENCE [LARGE SCALE GENOMIC DNA]</scope>
    <source>
        <strain evidence="2 3">NRMC-F 0142</strain>
    </source>
</reference>
<dbReference type="CDD" id="cd00761">
    <property type="entry name" value="Glyco_tranf_GTA_type"/>
    <property type="match status" value="1"/>
</dbReference>